<keyword evidence="3" id="KW-0963">Cytoplasm</keyword>
<evidence type="ECO:0000313" key="8">
    <source>
        <dbReference type="EMBL" id="KWX14042.1"/>
    </source>
</evidence>
<evidence type="ECO:0000256" key="1">
    <source>
        <dbReference type="ARBA" id="ARBA00004496"/>
    </source>
</evidence>
<gene>
    <name evidence="8" type="ORF">QR46_1966</name>
</gene>
<dbReference type="CDD" id="cd03342">
    <property type="entry name" value="TCP1_zeta"/>
    <property type="match status" value="1"/>
</dbReference>
<organism evidence="8 9">
    <name type="scientific">Giardia duodenalis assemblage B</name>
    <dbReference type="NCBI Taxonomy" id="1394984"/>
    <lineage>
        <taxon>Eukaryota</taxon>
        <taxon>Metamonada</taxon>
        <taxon>Diplomonadida</taxon>
        <taxon>Hexamitidae</taxon>
        <taxon>Giardiinae</taxon>
        <taxon>Giardia</taxon>
    </lineage>
</organism>
<comment type="subcellular location">
    <subcellularLocation>
        <location evidence="1">Cytoplasm</location>
    </subcellularLocation>
</comment>
<comment type="caution">
    <text evidence="8">The sequence shown here is derived from an EMBL/GenBank/DDBJ whole genome shotgun (WGS) entry which is preliminary data.</text>
</comment>
<evidence type="ECO:0000256" key="6">
    <source>
        <dbReference type="ARBA" id="ARBA00023186"/>
    </source>
</evidence>
<dbReference type="SUPFAM" id="SSF52029">
    <property type="entry name" value="GroEL apical domain-like"/>
    <property type="match status" value="1"/>
</dbReference>
<dbReference type="SUPFAM" id="SSF48592">
    <property type="entry name" value="GroEL equatorial domain-like"/>
    <property type="match status" value="1"/>
</dbReference>
<dbReference type="InterPro" id="IPR027413">
    <property type="entry name" value="GROEL-like_equatorial_sf"/>
</dbReference>
<proteinExistence type="inferred from homology"/>
<dbReference type="GO" id="GO:0016887">
    <property type="term" value="F:ATP hydrolysis activity"/>
    <property type="evidence" value="ECO:0007669"/>
    <property type="project" value="InterPro"/>
</dbReference>
<dbReference type="NCBIfam" id="TIGR02347">
    <property type="entry name" value="chap_CCT_zeta"/>
    <property type="match status" value="1"/>
</dbReference>
<dbReference type="InterPro" id="IPR002423">
    <property type="entry name" value="Cpn60/GroEL/TCP-1"/>
</dbReference>
<dbReference type="SUPFAM" id="SSF54849">
    <property type="entry name" value="GroEL-intermediate domain like"/>
    <property type="match status" value="1"/>
</dbReference>
<evidence type="ECO:0000256" key="4">
    <source>
        <dbReference type="ARBA" id="ARBA00022741"/>
    </source>
</evidence>
<dbReference type="Gene3D" id="3.30.260.10">
    <property type="entry name" value="TCP-1-like chaperonin intermediate domain"/>
    <property type="match status" value="1"/>
</dbReference>
<evidence type="ECO:0000313" key="9">
    <source>
        <dbReference type="Proteomes" id="UP000070089"/>
    </source>
</evidence>
<keyword evidence="4 7" id="KW-0547">Nucleotide-binding</keyword>
<comment type="similarity">
    <text evidence="2 7">Belongs to the TCP-1 chaperonin family.</text>
</comment>
<dbReference type="FunFam" id="3.30.260.10:FF:000017">
    <property type="entry name" value="T-complex protein 1 subunit zeta"/>
    <property type="match status" value="1"/>
</dbReference>
<dbReference type="GO" id="GO:0005524">
    <property type="term" value="F:ATP binding"/>
    <property type="evidence" value="ECO:0007669"/>
    <property type="project" value="UniProtKB-KW"/>
</dbReference>
<dbReference type="InterPro" id="IPR017998">
    <property type="entry name" value="Chaperone_TCP-1"/>
</dbReference>
<dbReference type="GO" id="GO:0051082">
    <property type="term" value="F:unfolded protein binding"/>
    <property type="evidence" value="ECO:0007669"/>
    <property type="project" value="InterPro"/>
</dbReference>
<dbReference type="PRINTS" id="PR00304">
    <property type="entry name" value="TCOMPLEXTCP1"/>
</dbReference>
<evidence type="ECO:0000256" key="2">
    <source>
        <dbReference type="ARBA" id="ARBA00008020"/>
    </source>
</evidence>
<keyword evidence="6 7" id="KW-0143">Chaperone</keyword>
<dbReference type="FunFam" id="1.10.560.10:FF:000058">
    <property type="entry name" value="T-complex protein 1 subunit zeta"/>
    <property type="match status" value="1"/>
</dbReference>
<dbReference type="OrthoDB" id="10052040at2759"/>
<dbReference type="GO" id="GO:0140662">
    <property type="term" value="F:ATP-dependent protein folding chaperone"/>
    <property type="evidence" value="ECO:0007669"/>
    <property type="project" value="InterPro"/>
</dbReference>
<keyword evidence="5 7" id="KW-0067">ATP-binding</keyword>
<sequence length="559" mass="61251">MSAIHALNQKAEHLRRGEALDMNIDAAEKLMKLIRTNFGPAGTYKMLVSGAGDIKITKDGSVLLSELPINHPIAAFIATAATAQDDIVGDGTTTMVLLVGELLRQAARWLAEDVHPRVLVDGFELAKARVITFLDSYKQPLPTEEQPRYETLRSIAHTSLITKVHADLASILSTIVTEAVLIVEKAAIAKQQSFIDLHMVELMLMPSRLDVDTTLVRGLVMDHGSRQSELTCATMKNCFILTLNVSLEYEKAEANTGFFYKNAEEMQELAKKERDYVDDKCRRIIQLKEQAFASYRETHGLAAECNFVVLNQKGIDGISLDMLAENEIFALRRVKRRNMERITLCCGGSAVCALDELKLSDLGWADKIHEEMLGEEKYTFVEDISDPKSCTILVRGPTRHVLEQIKDAVRDGLRAVKNAITDKHYVAGAGAFEVAAAADLEAYAKTVTGKTKLGIQAFADAIYAVPKTLAKSAGFDPQECCISVGEAAAESPIKYGLCLKTGKPCDAVANGILDNVCVKHQLYHSSTVITTQLLLTDEILKAGRSLKADNAVDDPVPEE</sequence>
<dbReference type="Gene3D" id="3.50.7.10">
    <property type="entry name" value="GroEL"/>
    <property type="match status" value="1"/>
</dbReference>
<evidence type="ECO:0000256" key="7">
    <source>
        <dbReference type="RuleBase" id="RU004187"/>
    </source>
</evidence>
<reference evidence="8 9" key="1">
    <citation type="journal article" date="2015" name="Mol. Biochem. Parasitol.">
        <title>Identification of polymorphic genes for use in assemblage B genotyping assays through comparative genomics of multiple assemblage B Giardia duodenalis isolates.</title>
        <authorList>
            <person name="Wielinga C."/>
            <person name="Thompson R.C."/>
            <person name="Monis P."/>
            <person name="Ryan U."/>
        </authorList>
    </citation>
    <scope>NUCLEOTIDE SEQUENCE [LARGE SCALE GENOMIC DNA]</scope>
    <source>
        <strain evidence="8 9">BAH15c1</strain>
    </source>
</reference>
<evidence type="ECO:0000256" key="3">
    <source>
        <dbReference type="ARBA" id="ARBA00022490"/>
    </source>
</evidence>
<dbReference type="GO" id="GO:0005737">
    <property type="term" value="C:cytoplasm"/>
    <property type="evidence" value="ECO:0007669"/>
    <property type="project" value="UniProtKB-SubCell"/>
</dbReference>
<dbReference type="PROSITE" id="PS00750">
    <property type="entry name" value="TCP1_1"/>
    <property type="match status" value="1"/>
</dbReference>
<name>A0A132NWI3_GIAIN</name>
<evidence type="ECO:0000256" key="5">
    <source>
        <dbReference type="ARBA" id="ARBA00022840"/>
    </source>
</evidence>
<dbReference type="PANTHER" id="PTHR11353">
    <property type="entry name" value="CHAPERONIN"/>
    <property type="match status" value="1"/>
</dbReference>
<dbReference type="AlphaFoldDB" id="A0A132NWI3"/>
<dbReference type="InterPro" id="IPR027410">
    <property type="entry name" value="TCP-1-like_intermed_sf"/>
</dbReference>
<dbReference type="Proteomes" id="UP000070089">
    <property type="component" value="Unassembled WGS sequence"/>
</dbReference>
<dbReference type="PROSITE" id="PS00995">
    <property type="entry name" value="TCP1_3"/>
    <property type="match status" value="1"/>
</dbReference>
<accession>A0A132NWI3</accession>
<protein>
    <submittedName>
        <fullName evidence="8">TCP-1 chaperonin subunit zeta cpn60 chaperonin family protein</fullName>
    </submittedName>
</protein>
<dbReference type="InterPro" id="IPR027409">
    <property type="entry name" value="GroEL-like_apical_dom_sf"/>
</dbReference>
<dbReference type="Pfam" id="PF00118">
    <property type="entry name" value="Cpn60_TCP1"/>
    <property type="match status" value="1"/>
</dbReference>
<dbReference type="Gene3D" id="1.10.560.10">
    <property type="entry name" value="GroEL-like equatorial domain"/>
    <property type="match status" value="1"/>
</dbReference>
<dbReference type="EMBL" id="JXTI01000046">
    <property type="protein sequence ID" value="KWX14042.1"/>
    <property type="molecule type" value="Genomic_DNA"/>
</dbReference>
<dbReference type="InterPro" id="IPR012722">
    <property type="entry name" value="Chap_CCT_zeta"/>
</dbReference>
<dbReference type="InterPro" id="IPR002194">
    <property type="entry name" value="Chaperonin_TCP-1_CS"/>
</dbReference>
<dbReference type="VEuPathDB" id="GiardiaDB:QR46_1966"/>